<dbReference type="InterPro" id="IPR001915">
    <property type="entry name" value="Peptidase_M48"/>
</dbReference>
<dbReference type="EMBL" id="BMYF01000003">
    <property type="protein sequence ID" value="GHB29345.1"/>
    <property type="molecule type" value="Genomic_DNA"/>
</dbReference>
<comment type="similarity">
    <text evidence="6">Belongs to the peptidase M48 family.</text>
</comment>
<dbReference type="PANTHER" id="PTHR22726">
    <property type="entry name" value="METALLOENDOPEPTIDASE OMA1"/>
    <property type="match status" value="1"/>
</dbReference>
<evidence type="ECO:0000313" key="8">
    <source>
        <dbReference type="EMBL" id="GHB29345.1"/>
    </source>
</evidence>
<evidence type="ECO:0000256" key="6">
    <source>
        <dbReference type="RuleBase" id="RU003983"/>
    </source>
</evidence>
<name>A0A8J3G4A2_9BACT</name>
<sequence>MLKKIIFLLAAGLIAYGCAKVPMSNRNQLALVSNAELLPMSFEQYSQVLREGRLVTNTPEGQMVVRVGKKIAEAVEFYMKENGMERQLQGFEWEFNLIQEDIVNAWCMPGGKVAFYTGIMPVCQDEAGVAVVMGHEVAHAIANHGRERMSNGLLLNGLIGGAQVAMGQNPTLTQQIFLQSFGVGGQLKMLSFSRKHELEADQLGLNFMAMAGYDPRVAPDFWERMANLGGGGAPPEFLSTHPGPNRRKDELNKQMPIALEYFNKYHQK</sequence>
<keyword evidence="5 6" id="KW-0482">Metalloprotease</keyword>
<evidence type="ECO:0000256" key="4">
    <source>
        <dbReference type="ARBA" id="ARBA00022833"/>
    </source>
</evidence>
<dbReference type="GO" id="GO:0051603">
    <property type="term" value="P:proteolysis involved in protein catabolic process"/>
    <property type="evidence" value="ECO:0007669"/>
    <property type="project" value="TreeGrafter"/>
</dbReference>
<dbReference type="Pfam" id="PF01435">
    <property type="entry name" value="Peptidase_M48"/>
    <property type="match status" value="1"/>
</dbReference>
<keyword evidence="1 6" id="KW-0645">Protease</keyword>
<dbReference type="GO" id="GO:0016020">
    <property type="term" value="C:membrane"/>
    <property type="evidence" value="ECO:0007669"/>
    <property type="project" value="TreeGrafter"/>
</dbReference>
<evidence type="ECO:0000256" key="5">
    <source>
        <dbReference type="ARBA" id="ARBA00023049"/>
    </source>
</evidence>
<reference evidence="8" key="1">
    <citation type="journal article" date="2014" name="Int. J. Syst. Evol. Microbiol.">
        <title>Complete genome sequence of Corynebacterium casei LMG S-19264T (=DSM 44701T), isolated from a smear-ripened cheese.</title>
        <authorList>
            <consortium name="US DOE Joint Genome Institute (JGI-PGF)"/>
            <person name="Walter F."/>
            <person name="Albersmeier A."/>
            <person name="Kalinowski J."/>
            <person name="Ruckert C."/>
        </authorList>
    </citation>
    <scope>NUCLEOTIDE SEQUENCE</scope>
    <source>
        <strain evidence="8">KCTC 23224</strain>
    </source>
</reference>
<proteinExistence type="inferred from homology"/>
<evidence type="ECO:0000256" key="2">
    <source>
        <dbReference type="ARBA" id="ARBA00022723"/>
    </source>
</evidence>
<evidence type="ECO:0000256" key="1">
    <source>
        <dbReference type="ARBA" id="ARBA00022670"/>
    </source>
</evidence>
<feature type="domain" description="Peptidase M48" evidence="7">
    <location>
        <begin position="75"/>
        <end position="253"/>
    </location>
</feature>
<dbReference type="RefSeq" id="WP_189579145.1">
    <property type="nucleotide sequence ID" value="NZ_BMYF01000003.1"/>
</dbReference>
<dbReference type="CDD" id="cd07331">
    <property type="entry name" value="M48C_Oma1_like"/>
    <property type="match status" value="1"/>
</dbReference>
<dbReference type="InterPro" id="IPR051156">
    <property type="entry name" value="Mito/Outer_Membr_Metalloprot"/>
</dbReference>
<dbReference type="PROSITE" id="PS51257">
    <property type="entry name" value="PROKAR_LIPOPROTEIN"/>
    <property type="match status" value="1"/>
</dbReference>
<reference evidence="8" key="2">
    <citation type="submission" date="2020-09" db="EMBL/GenBank/DDBJ databases">
        <authorList>
            <person name="Sun Q."/>
            <person name="Kim S."/>
        </authorList>
    </citation>
    <scope>NUCLEOTIDE SEQUENCE</scope>
    <source>
        <strain evidence="8">KCTC 23224</strain>
    </source>
</reference>
<evidence type="ECO:0000256" key="3">
    <source>
        <dbReference type="ARBA" id="ARBA00022801"/>
    </source>
</evidence>
<comment type="cofactor">
    <cofactor evidence="6">
        <name>Zn(2+)</name>
        <dbReference type="ChEBI" id="CHEBI:29105"/>
    </cofactor>
    <text evidence="6">Binds 1 zinc ion per subunit.</text>
</comment>
<gene>
    <name evidence="8" type="ORF">GCM10008106_07830</name>
</gene>
<organism evidence="8 9">
    <name type="scientific">Mongoliitalea lutea</name>
    <dbReference type="NCBI Taxonomy" id="849756"/>
    <lineage>
        <taxon>Bacteria</taxon>
        <taxon>Pseudomonadati</taxon>
        <taxon>Bacteroidota</taxon>
        <taxon>Cytophagia</taxon>
        <taxon>Cytophagales</taxon>
        <taxon>Cyclobacteriaceae</taxon>
        <taxon>Mongoliitalea</taxon>
    </lineage>
</organism>
<dbReference type="GO" id="GO:0046872">
    <property type="term" value="F:metal ion binding"/>
    <property type="evidence" value="ECO:0007669"/>
    <property type="project" value="UniProtKB-KW"/>
</dbReference>
<keyword evidence="3 6" id="KW-0378">Hydrolase</keyword>
<keyword evidence="4 6" id="KW-0862">Zinc</keyword>
<evidence type="ECO:0000313" key="9">
    <source>
        <dbReference type="Proteomes" id="UP000642809"/>
    </source>
</evidence>
<evidence type="ECO:0000259" key="7">
    <source>
        <dbReference type="Pfam" id="PF01435"/>
    </source>
</evidence>
<accession>A0A8J3G4A2</accession>
<protein>
    <submittedName>
        <fullName evidence="8">Peptidase M48</fullName>
    </submittedName>
</protein>
<dbReference type="GO" id="GO:0004222">
    <property type="term" value="F:metalloendopeptidase activity"/>
    <property type="evidence" value="ECO:0007669"/>
    <property type="project" value="InterPro"/>
</dbReference>
<dbReference type="Gene3D" id="3.30.2010.10">
    <property type="entry name" value="Metalloproteases ('zincins'), catalytic domain"/>
    <property type="match status" value="1"/>
</dbReference>
<dbReference type="Proteomes" id="UP000642809">
    <property type="component" value="Unassembled WGS sequence"/>
</dbReference>
<comment type="caution">
    <text evidence="8">The sequence shown here is derived from an EMBL/GenBank/DDBJ whole genome shotgun (WGS) entry which is preliminary data.</text>
</comment>
<keyword evidence="9" id="KW-1185">Reference proteome</keyword>
<dbReference type="PANTHER" id="PTHR22726:SF1">
    <property type="entry name" value="METALLOENDOPEPTIDASE OMA1, MITOCHONDRIAL"/>
    <property type="match status" value="1"/>
</dbReference>
<dbReference type="AlphaFoldDB" id="A0A8J3G4A2"/>
<keyword evidence="2" id="KW-0479">Metal-binding</keyword>